<dbReference type="EMBL" id="GBXM01049854">
    <property type="protein sequence ID" value="JAH58723.1"/>
    <property type="molecule type" value="Transcribed_RNA"/>
</dbReference>
<reference evidence="1" key="2">
    <citation type="journal article" date="2015" name="Fish Shellfish Immunol.">
        <title>Early steps in the European eel (Anguilla anguilla)-Vibrio vulnificus interaction in the gills: Role of the RtxA13 toxin.</title>
        <authorList>
            <person name="Callol A."/>
            <person name="Pajuelo D."/>
            <person name="Ebbesson L."/>
            <person name="Teles M."/>
            <person name="MacKenzie S."/>
            <person name="Amaro C."/>
        </authorList>
    </citation>
    <scope>NUCLEOTIDE SEQUENCE</scope>
</reference>
<name>A0A0E9U188_ANGAN</name>
<proteinExistence type="predicted"/>
<sequence length="49" mass="5769">MTIMILLFDCMLESSGRRDRYFYWTQFLFAKKQSISLPSSVLVFQLVTG</sequence>
<accession>A0A0E9U188</accession>
<dbReference type="AlphaFoldDB" id="A0A0E9U188"/>
<evidence type="ECO:0000313" key="1">
    <source>
        <dbReference type="EMBL" id="JAH58723.1"/>
    </source>
</evidence>
<protein>
    <submittedName>
        <fullName evidence="1">Uncharacterized protein</fullName>
    </submittedName>
</protein>
<reference evidence="1" key="1">
    <citation type="submission" date="2014-11" db="EMBL/GenBank/DDBJ databases">
        <authorList>
            <person name="Amaro Gonzalez C."/>
        </authorList>
    </citation>
    <scope>NUCLEOTIDE SEQUENCE</scope>
</reference>
<organism evidence="1">
    <name type="scientific">Anguilla anguilla</name>
    <name type="common">European freshwater eel</name>
    <name type="synonym">Muraena anguilla</name>
    <dbReference type="NCBI Taxonomy" id="7936"/>
    <lineage>
        <taxon>Eukaryota</taxon>
        <taxon>Metazoa</taxon>
        <taxon>Chordata</taxon>
        <taxon>Craniata</taxon>
        <taxon>Vertebrata</taxon>
        <taxon>Euteleostomi</taxon>
        <taxon>Actinopterygii</taxon>
        <taxon>Neopterygii</taxon>
        <taxon>Teleostei</taxon>
        <taxon>Anguilliformes</taxon>
        <taxon>Anguillidae</taxon>
        <taxon>Anguilla</taxon>
    </lineage>
</organism>